<dbReference type="EMBL" id="UXUI01008136">
    <property type="protein sequence ID" value="VDD90597.1"/>
    <property type="molecule type" value="Genomic_DNA"/>
</dbReference>
<dbReference type="InterPro" id="IPR007884">
    <property type="entry name" value="METL9"/>
</dbReference>
<dbReference type="GO" id="GO:0106370">
    <property type="term" value="F:protein-L-histidine N-pros-methyltransferase activity"/>
    <property type="evidence" value="ECO:0007669"/>
    <property type="project" value="InterPro"/>
</dbReference>
<dbReference type="CDD" id="cd02440">
    <property type="entry name" value="AdoMet_MTases"/>
    <property type="match status" value="1"/>
</dbReference>
<dbReference type="Gene3D" id="3.40.50.150">
    <property type="entry name" value="Vaccinia Virus protein VP39"/>
    <property type="match status" value="1"/>
</dbReference>
<name>A0A0N4V663_ENTVE</name>
<accession>A0A0N4V663</accession>
<evidence type="ECO:0000313" key="2">
    <source>
        <dbReference type="Proteomes" id="UP000274131"/>
    </source>
</evidence>
<reference evidence="1 2" key="2">
    <citation type="submission" date="2018-10" db="EMBL/GenBank/DDBJ databases">
        <authorList>
            <consortium name="Pathogen Informatics"/>
        </authorList>
    </citation>
    <scope>NUCLEOTIDE SEQUENCE [LARGE SCALE GENOMIC DNA]</scope>
</reference>
<evidence type="ECO:0000313" key="3">
    <source>
        <dbReference type="WBParaSite" id="EVEC_0000573701-mRNA-1"/>
    </source>
</evidence>
<dbReference type="STRING" id="51028.A0A0N4V663"/>
<dbReference type="SUPFAM" id="SSF53335">
    <property type="entry name" value="S-adenosyl-L-methionine-dependent methyltransferases"/>
    <property type="match status" value="1"/>
</dbReference>
<proteinExistence type="predicted"/>
<dbReference type="AlphaFoldDB" id="A0A0N4V663"/>
<protein>
    <submittedName>
        <fullName evidence="3">Methyltransferase-like protein 9</fullName>
    </submittedName>
</protein>
<dbReference type="Proteomes" id="UP000274131">
    <property type="component" value="Unassembled WGS sequence"/>
</dbReference>
<evidence type="ECO:0000313" key="1">
    <source>
        <dbReference type="EMBL" id="VDD90597.1"/>
    </source>
</evidence>
<dbReference type="PANTHER" id="PTHR12890">
    <property type="entry name" value="DREV PROTEIN"/>
    <property type="match status" value="1"/>
</dbReference>
<dbReference type="PANTHER" id="PTHR12890:SF0">
    <property type="entry name" value="PROTEIN-L-HISTIDINE N-PROS-METHYLTRANSFERASE"/>
    <property type="match status" value="1"/>
</dbReference>
<reference evidence="3" key="1">
    <citation type="submission" date="2017-02" db="UniProtKB">
        <authorList>
            <consortium name="WormBaseParasite"/>
        </authorList>
    </citation>
    <scope>IDENTIFICATION</scope>
</reference>
<dbReference type="Pfam" id="PF05219">
    <property type="entry name" value="DREV"/>
    <property type="match status" value="1"/>
</dbReference>
<dbReference type="InterPro" id="IPR029063">
    <property type="entry name" value="SAM-dependent_MTases_sf"/>
</dbReference>
<sequence length="285" mass="32545">MAALPAPVMGSFYQFHPDSSSQEFLNRSLETSNLYYTLASSMLSFFLTKTSINGILGRGGMFIFSSEQLRDFLSIGETWNRDQKKLLDLGAGDGQVTEILANYFADVTVTEASMVMAWRLRQHGFTVTDKELWAQTGPYDLVSALNLLDRHYDPHALLRDLHQLTYNSNCLLLMAVVLPLKQYVEFHPYKNSTKPDTFLRLKGETFEEQFISLVDDILAPSNFEVVRWGKLPYLCEGDHEMVNKNLLCAYYQLDDAVLLLRPTAKTVPHKAVKEKPNFLREKEDL</sequence>
<gene>
    <name evidence="1" type="ORF">EVEC_LOCUS5348</name>
</gene>
<dbReference type="OrthoDB" id="199041at2759"/>
<keyword evidence="2" id="KW-1185">Reference proteome</keyword>
<dbReference type="WBParaSite" id="EVEC_0000573701-mRNA-1">
    <property type="protein sequence ID" value="EVEC_0000573701-mRNA-1"/>
    <property type="gene ID" value="EVEC_0000573701"/>
</dbReference>
<organism evidence="3">
    <name type="scientific">Enterobius vermicularis</name>
    <name type="common">Human pinworm</name>
    <dbReference type="NCBI Taxonomy" id="51028"/>
    <lineage>
        <taxon>Eukaryota</taxon>
        <taxon>Metazoa</taxon>
        <taxon>Ecdysozoa</taxon>
        <taxon>Nematoda</taxon>
        <taxon>Chromadorea</taxon>
        <taxon>Rhabditida</taxon>
        <taxon>Spirurina</taxon>
        <taxon>Oxyuridomorpha</taxon>
        <taxon>Oxyuroidea</taxon>
        <taxon>Oxyuridae</taxon>
        <taxon>Enterobius</taxon>
    </lineage>
</organism>